<dbReference type="GO" id="GO:0000122">
    <property type="term" value="P:negative regulation of transcription by RNA polymerase II"/>
    <property type="evidence" value="ECO:0007669"/>
    <property type="project" value="EnsemblFungi"/>
</dbReference>
<dbReference type="InterPro" id="IPR005522">
    <property type="entry name" value="IPK"/>
</dbReference>
<reference evidence="6" key="1">
    <citation type="submission" date="2016-02" db="EMBL/GenBank/DDBJ databases">
        <title>Comparative genomics of biotechnologically important yeasts.</title>
        <authorList>
            <consortium name="DOE Joint Genome Institute"/>
            <person name="Riley R."/>
            <person name="Haridas S."/>
            <person name="Wolfe K.H."/>
            <person name="Lopes M.R."/>
            <person name="Hittinger C.T."/>
            <person name="Goker M."/>
            <person name="Salamov A."/>
            <person name="Wisecaver J."/>
            <person name="Long T.M."/>
            <person name="Aerts A.L."/>
            <person name="Barry K."/>
            <person name="Choi C."/>
            <person name="Clum A."/>
            <person name="Coughlan A.Y."/>
            <person name="Deshpande S."/>
            <person name="Douglass A.P."/>
            <person name="Hanson S.J."/>
            <person name="Klenk H.-P."/>
            <person name="Labutti K."/>
            <person name="Lapidus A."/>
            <person name="Lindquist E."/>
            <person name="Lipzen A."/>
            <person name="Meier-Kolthoff J.P."/>
            <person name="Ohm R.A."/>
            <person name="Otillar R.P."/>
            <person name="Pangilinan J."/>
            <person name="Peng Y."/>
            <person name="Rokas A."/>
            <person name="Rosa C.A."/>
            <person name="Scheuner C."/>
            <person name="Sibirny A.A."/>
            <person name="Slot J.C."/>
            <person name="Stielow J.B."/>
            <person name="Sun H."/>
            <person name="Kurtzman C.P."/>
            <person name="Blackwell M."/>
            <person name="Jeffries T.W."/>
            <person name="Grigoriev I.V."/>
        </authorList>
    </citation>
    <scope>NUCLEOTIDE SEQUENCE [LARGE SCALE GENOMIC DNA]</scope>
    <source>
        <strain evidence="6">NRRL Y-17796</strain>
    </source>
</reference>
<dbReference type="EC" id="2.7.-.-" evidence="4"/>
<dbReference type="PANTHER" id="PTHR12400">
    <property type="entry name" value="INOSITOL POLYPHOSPHATE KINASE"/>
    <property type="match status" value="1"/>
</dbReference>
<proteinExistence type="inferred from homology"/>
<dbReference type="AlphaFoldDB" id="A0A1E4TBY8"/>
<dbReference type="GO" id="GO:0000827">
    <property type="term" value="F:inositol-1,3,4,5,6-pentakisphosphate kinase activity"/>
    <property type="evidence" value="ECO:0007669"/>
    <property type="project" value="EnsemblFungi"/>
</dbReference>
<dbReference type="Gene3D" id="3.30.470.160">
    <property type="entry name" value="Inositol polyphosphate kinase"/>
    <property type="match status" value="1"/>
</dbReference>
<dbReference type="GO" id="GO:0000824">
    <property type="term" value="F:inositol-1,4,5,6-tetrakisphosphate 3-kinase activity"/>
    <property type="evidence" value="ECO:0007669"/>
    <property type="project" value="EnsemblFungi"/>
</dbReference>
<dbReference type="GO" id="GO:0016236">
    <property type="term" value="P:macroautophagy"/>
    <property type="evidence" value="ECO:0007669"/>
    <property type="project" value="EnsemblFungi"/>
</dbReference>
<dbReference type="GO" id="GO:0005634">
    <property type="term" value="C:nucleus"/>
    <property type="evidence" value="ECO:0007669"/>
    <property type="project" value="EnsemblFungi"/>
</dbReference>
<dbReference type="GO" id="GO:0045944">
    <property type="term" value="P:positive regulation of transcription by RNA polymerase II"/>
    <property type="evidence" value="ECO:0007669"/>
    <property type="project" value="EnsemblFungi"/>
</dbReference>
<dbReference type="GO" id="GO:0032958">
    <property type="term" value="P:inositol phosphate biosynthetic process"/>
    <property type="evidence" value="ECO:0007669"/>
    <property type="project" value="EnsemblFungi"/>
</dbReference>
<dbReference type="Pfam" id="PF03770">
    <property type="entry name" value="IPK"/>
    <property type="match status" value="1"/>
</dbReference>
<dbReference type="PANTHER" id="PTHR12400:SF103">
    <property type="entry name" value="INOSITOL POLYPHOSPHATE MULTIKINASE"/>
    <property type="match status" value="1"/>
</dbReference>
<evidence type="ECO:0000256" key="2">
    <source>
        <dbReference type="ARBA" id="ARBA00022679"/>
    </source>
</evidence>
<dbReference type="GO" id="GO:0016303">
    <property type="term" value="F:1-phosphatidylinositol-3-kinase activity"/>
    <property type="evidence" value="ECO:0007669"/>
    <property type="project" value="EnsemblFungi"/>
</dbReference>
<organism evidence="5 6">
    <name type="scientific">Tortispora caseinolytica NRRL Y-17796</name>
    <dbReference type="NCBI Taxonomy" id="767744"/>
    <lineage>
        <taxon>Eukaryota</taxon>
        <taxon>Fungi</taxon>
        <taxon>Dikarya</taxon>
        <taxon>Ascomycota</taxon>
        <taxon>Saccharomycotina</taxon>
        <taxon>Trigonopsidomycetes</taxon>
        <taxon>Trigonopsidales</taxon>
        <taxon>Trigonopsidaceae</taxon>
        <taxon>Tortispora</taxon>
    </lineage>
</organism>
<dbReference type="OrthoDB" id="338650at2759"/>
<comment type="similarity">
    <text evidence="1 4">Belongs to the inositol phosphokinase (IPK) family.</text>
</comment>
<evidence type="ECO:0000313" key="6">
    <source>
        <dbReference type="Proteomes" id="UP000095023"/>
    </source>
</evidence>
<name>A0A1E4TBY8_9ASCO</name>
<sequence>MRPVDQAAGHEGVLQDASGQLLFKPSCAQEVKFYTDVQGDENLAALAELMPRFLGTLTPGKMIENLNDSEATIVDGTIKIDNDATYIVLENLTNGFYKPSIMDAKLGKVLHDDSASEEKKQRLSAVAAATTSGSLGVRIAGMRVYKDNQPIVYDKQYGRSLTEETFHTSLLDFLGHLTGEHRDYVVSRLYMDLKAIESAIEESEIRMKSASILLVYEADPEAFLQAKQYAETQQEDNQSESSEDSSVSAPKLIAHARIIDFAHSSIAPDQGPDTNVLEGIRTLTAVFDRLIDGEI</sequence>
<dbReference type="GO" id="GO:0005737">
    <property type="term" value="C:cytoplasm"/>
    <property type="evidence" value="ECO:0007669"/>
    <property type="project" value="TreeGrafter"/>
</dbReference>
<evidence type="ECO:0000256" key="4">
    <source>
        <dbReference type="RuleBase" id="RU363090"/>
    </source>
</evidence>
<keyword evidence="3 4" id="KW-0418">Kinase</keyword>
<dbReference type="GO" id="GO:0008440">
    <property type="term" value="F:inositol-1,4,5-trisphosphate 3-kinase activity"/>
    <property type="evidence" value="ECO:0007669"/>
    <property type="project" value="EnsemblFungi"/>
</dbReference>
<dbReference type="GO" id="GO:0030674">
    <property type="term" value="F:protein-macromolecule adaptor activity"/>
    <property type="evidence" value="ECO:0007669"/>
    <property type="project" value="EnsemblFungi"/>
</dbReference>
<dbReference type="GO" id="GO:0000823">
    <property type="term" value="F:inositol-1,4,5-trisphosphate 6-kinase activity"/>
    <property type="evidence" value="ECO:0007669"/>
    <property type="project" value="EnsemblFungi"/>
</dbReference>
<keyword evidence="6" id="KW-1185">Reference proteome</keyword>
<dbReference type="InterPro" id="IPR038286">
    <property type="entry name" value="IPK_sf"/>
</dbReference>
<accession>A0A1E4TBY8</accession>
<dbReference type="EMBL" id="KV453843">
    <property type="protein sequence ID" value="ODV89280.1"/>
    <property type="molecule type" value="Genomic_DNA"/>
</dbReference>
<dbReference type="GO" id="GO:0000821">
    <property type="term" value="P:regulation of arginine metabolic process"/>
    <property type="evidence" value="ECO:0007669"/>
    <property type="project" value="EnsemblFungi"/>
</dbReference>
<dbReference type="Proteomes" id="UP000095023">
    <property type="component" value="Unassembled WGS sequence"/>
</dbReference>
<dbReference type="GO" id="GO:0000825">
    <property type="term" value="F:inositol-1,3,4,5-tetrakisphosphate 6-kinase activity"/>
    <property type="evidence" value="ECO:0007669"/>
    <property type="project" value="EnsemblFungi"/>
</dbReference>
<dbReference type="GO" id="GO:0050821">
    <property type="term" value="P:protein stabilization"/>
    <property type="evidence" value="ECO:0007669"/>
    <property type="project" value="EnsemblFungi"/>
</dbReference>
<evidence type="ECO:0000313" key="5">
    <source>
        <dbReference type="EMBL" id="ODV89280.1"/>
    </source>
</evidence>
<protein>
    <recommendedName>
        <fullName evidence="4">Kinase</fullName>
        <ecNumber evidence="4">2.7.-.-</ecNumber>
    </recommendedName>
</protein>
<evidence type="ECO:0000256" key="1">
    <source>
        <dbReference type="ARBA" id="ARBA00007374"/>
    </source>
</evidence>
<keyword evidence="2 4" id="KW-0808">Transferase</keyword>
<dbReference type="SUPFAM" id="SSF56104">
    <property type="entry name" value="SAICAR synthase-like"/>
    <property type="match status" value="1"/>
</dbReference>
<gene>
    <name evidence="5" type="ORF">CANCADRAFT_137011</name>
</gene>
<evidence type="ECO:0000256" key="3">
    <source>
        <dbReference type="ARBA" id="ARBA00022777"/>
    </source>
</evidence>